<evidence type="ECO:0000313" key="3">
    <source>
        <dbReference type="Proteomes" id="UP000192578"/>
    </source>
</evidence>
<evidence type="ECO:0000256" key="1">
    <source>
        <dbReference type="SAM" id="Phobius"/>
    </source>
</evidence>
<feature type="transmembrane region" description="Helical" evidence="1">
    <location>
        <begin position="95"/>
        <end position="120"/>
    </location>
</feature>
<gene>
    <name evidence="2" type="ORF">BV898_06362</name>
</gene>
<dbReference type="EMBL" id="MTYJ01000037">
    <property type="protein sequence ID" value="OQV19588.1"/>
    <property type="molecule type" value="Genomic_DNA"/>
</dbReference>
<name>A0A1W0WWL6_HYPEX</name>
<evidence type="ECO:0000313" key="2">
    <source>
        <dbReference type="EMBL" id="OQV19588.1"/>
    </source>
</evidence>
<reference evidence="3" key="1">
    <citation type="submission" date="2017-01" db="EMBL/GenBank/DDBJ databases">
        <title>Comparative genomics of anhydrobiosis in the tardigrade Hypsibius dujardini.</title>
        <authorList>
            <person name="Yoshida Y."/>
            <person name="Koutsovoulos G."/>
            <person name="Laetsch D."/>
            <person name="Stevens L."/>
            <person name="Kumar S."/>
            <person name="Horikawa D."/>
            <person name="Ishino K."/>
            <person name="Komine S."/>
            <person name="Tomita M."/>
            <person name="Blaxter M."/>
            <person name="Arakawa K."/>
        </authorList>
    </citation>
    <scope>NUCLEOTIDE SEQUENCE [LARGE SCALE GENOMIC DNA]</scope>
    <source>
        <strain evidence="3">Z151</strain>
    </source>
</reference>
<accession>A0A1W0WWL6</accession>
<sequence length="196" mass="22488">MDRKERISSERYDRNSYSTIFVIFANFFSAVFVAALEVGQLFYVRSVEHLRYRNNQFMLFGESLPGVWLGFLFVITAVTGIIARQTVLDPARRHVRFTVFASLSVVNIVASAFMIGWIGYSLDRMRFDYPQLCKGFPYANTFDHICDYENGYYNIMGLLGAMILPYCVEMIGSFIGAIYGFQKVCTRNYNPLISAI</sequence>
<organism evidence="2 3">
    <name type="scientific">Hypsibius exemplaris</name>
    <name type="common">Freshwater tardigrade</name>
    <dbReference type="NCBI Taxonomy" id="2072580"/>
    <lineage>
        <taxon>Eukaryota</taxon>
        <taxon>Metazoa</taxon>
        <taxon>Ecdysozoa</taxon>
        <taxon>Tardigrada</taxon>
        <taxon>Eutardigrada</taxon>
        <taxon>Parachela</taxon>
        <taxon>Hypsibioidea</taxon>
        <taxon>Hypsibiidae</taxon>
        <taxon>Hypsibius</taxon>
    </lineage>
</organism>
<comment type="caution">
    <text evidence="2">The sequence shown here is derived from an EMBL/GenBank/DDBJ whole genome shotgun (WGS) entry which is preliminary data.</text>
</comment>
<feature type="transmembrane region" description="Helical" evidence="1">
    <location>
        <begin position="63"/>
        <end position="83"/>
    </location>
</feature>
<feature type="transmembrane region" description="Helical" evidence="1">
    <location>
        <begin position="20"/>
        <end position="43"/>
    </location>
</feature>
<keyword evidence="1" id="KW-0812">Transmembrane</keyword>
<keyword evidence="3" id="KW-1185">Reference proteome</keyword>
<protein>
    <submittedName>
        <fullName evidence="2">Uncharacterized protein</fullName>
    </submittedName>
</protein>
<proteinExistence type="predicted"/>
<keyword evidence="1" id="KW-0472">Membrane</keyword>
<dbReference type="Proteomes" id="UP000192578">
    <property type="component" value="Unassembled WGS sequence"/>
</dbReference>
<dbReference type="OrthoDB" id="10405613at2759"/>
<keyword evidence="1" id="KW-1133">Transmembrane helix</keyword>
<feature type="transmembrane region" description="Helical" evidence="1">
    <location>
        <begin position="158"/>
        <end position="181"/>
    </location>
</feature>
<dbReference type="AlphaFoldDB" id="A0A1W0WWL6"/>